<sequence>NCKECDNWTWGDNCSELCDCDKNNTEICSNNGTCTCKSGFRGSLCDQVIDVCLENSPCGDNANCININGGYECHCSEGFKHSSLNYDMCEDCNRTCECHKNSTDSCNVATGDCLCKPGFKSMNCDMDIDECHQSANLCSENMKCVNTAGSYKCEISYHYF</sequence>
<protein>
    <recommendedName>
        <fullName evidence="5">EGF-like domain-containing protein</fullName>
    </recommendedName>
</protein>
<dbReference type="InterPro" id="IPR018097">
    <property type="entry name" value="EGF_Ca-bd_CS"/>
</dbReference>
<evidence type="ECO:0000313" key="6">
    <source>
        <dbReference type="EMBL" id="CAL1548547.1"/>
    </source>
</evidence>
<feature type="domain" description="EGF-like" evidence="5">
    <location>
        <begin position="48"/>
        <end position="90"/>
    </location>
</feature>
<dbReference type="InterPro" id="IPR049883">
    <property type="entry name" value="NOTCH1_EGF-like"/>
</dbReference>
<keyword evidence="3" id="KW-0325">Glycoprotein</keyword>
<name>A0AAV2IS57_LYMST</name>
<keyword evidence="7" id="KW-1185">Reference proteome</keyword>
<dbReference type="InterPro" id="IPR000742">
    <property type="entry name" value="EGF"/>
</dbReference>
<evidence type="ECO:0000259" key="5">
    <source>
        <dbReference type="PROSITE" id="PS50026"/>
    </source>
</evidence>
<organism evidence="6 7">
    <name type="scientific">Lymnaea stagnalis</name>
    <name type="common">Great pond snail</name>
    <name type="synonym">Helix stagnalis</name>
    <dbReference type="NCBI Taxonomy" id="6523"/>
    <lineage>
        <taxon>Eukaryota</taxon>
        <taxon>Metazoa</taxon>
        <taxon>Spiralia</taxon>
        <taxon>Lophotrochozoa</taxon>
        <taxon>Mollusca</taxon>
        <taxon>Gastropoda</taxon>
        <taxon>Heterobranchia</taxon>
        <taxon>Euthyneura</taxon>
        <taxon>Panpulmonata</taxon>
        <taxon>Hygrophila</taxon>
        <taxon>Lymnaeoidea</taxon>
        <taxon>Lymnaeidae</taxon>
        <taxon>Lymnaea</taxon>
    </lineage>
</organism>
<dbReference type="SMART" id="SM00179">
    <property type="entry name" value="EGF_CA"/>
    <property type="match status" value="2"/>
</dbReference>
<dbReference type="SMART" id="SM00181">
    <property type="entry name" value="EGF"/>
    <property type="match status" value="3"/>
</dbReference>
<dbReference type="EMBL" id="CAXITT010001426">
    <property type="protein sequence ID" value="CAL1548547.1"/>
    <property type="molecule type" value="Genomic_DNA"/>
</dbReference>
<dbReference type="GO" id="GO:0008201">
    <property type="term" value="F:heparin binding"/>
    <property type="evidence" value="ECO:0007669"/>
    <property type="project" value="TreeGrafter"/>
</dbReference>
<dbReference type="PROSITE" id="PS00010">
    <property type="entry name" value="ASX_HYDROXYL"/>
    <property type="match status" value="1"/>
</dbReference>
<evidence type="ECO:0000256" key="3">
    <source>
        <dbReference type="ARBA" id="ARBA00023180"/>
    </source>
</evidence>
<dbReference type="AlphaFoldDB" id="A0AAV2IS57"/>
<dbReference type="PROSITE" id="PS01187">
    <property type="entry name" value="EGF_CA"/>
    <property type="match status" value="1"/>
</dbReference>
<dbReference type="SUPFAM" id="SSF57196">
    <property type="entry name" value="EGF/Laminin"/>
    <property type="match status" value="2"/>
</dbReference>
<dbReference type="Proteomes" id="UP001497497">
    <property type="component" value="Unassembled WGS sequence"/>
</dbReference>
<evidence type="ECO:0000256" key="1">
    <source>
        <dbReference type="ARBA" id="ARBA00022536"/>
    </source>
</evidence>
<dbReference type="InterPro" id="IPR001881">
    <property type="entry name" value="EGF-like_Ca-bd_dom"/>
</dbReference>
<keyword evidence="1 4" id="KW-0245">EGF-like domain</keyword>
<comment type="caution">
    <text evidence="6">The sequence shown here is derived from an EMBL/GenBank/DDBJ whole genome shotgun (WGS) entry which is preliminary data.</text>
</comment>
<feature type="non-terminal residue" evidence="6">
    <location>
        <position position="1"/>
    </location>
</feature>
<accession>A0AAV2IS57</accession>
<keyword evidence="2" id="KW-1015">Disulfide bond</keyword>
<evidence type="ECO:0000313" key="7">
    <source>
        <dbReference type="Proteomes" id="UP001497497"/>
    </source>
</evidence>
<dbReference type="GO" id="GO:0005509">
    <property type="term" value="F:calcium ion binding"/>
    <property type="evidence" value="ECO:0007669"/>
    <property type="project" value="InterPro"/>
</dbReference>
<evidence type="ECO:0000256" key="4">
    <source>
        <dbReference type="PROSITE-ProRule" id="PRU00076"/>
    </source>
</evidence>
<gene>
    <name evidence="6" type="ORF">GSLYS_00021864001</name>
</gene>
<dbReference type="Gene3D" id="2.10.25.10">
    <property type="entry name" value="Laminin"/>
    <property type="match status" value="2"/>
</dbReference>
<comment type="caution">
    <text evidence="4">Lacks conserved residue(s) required for the propagation of feature annotation.</text>
</comment>
<reference evidence="6 7" key="1">
    <citation type="submission" date="2024-04" db="EMBL/GenBank/DDBJ databases">
        <authorList>
            <consortium name="Genoscope - CEA"/>
            <person name="William W."/>
        </authorList>
    </citation>
    <scope>NUCLEOTIDE SEQUENCE [LARGE SCALE GENOMIC DNA]</scope>
</reference>
<dbReference type="PANTHER" id="PTHR24042">
    <property type="entry name" value="NEL HOMOLOG"/>
    <property type="match status" value="1"/>
</dbReference>
<dbReference type="PANTHER" id="PTHR24042:SF5">
    <property type="entry name" value="EGF-LIKE CALCIUM-BINDING DOMAIN-CONTAINING PROTEIN"/>
    <property type="match status" value="1"/>
</dbReference>
<dbReference type="PROSITE" id="PS50026">
    <property type="entry name" value="EGF_3"/>
    <property type="match status" value="1"/>
</dbReference>
<dbReference type="CDD" id="cd00054">
    <property type="entry name" value="EGF_CA"/>
    <property type="match status" value="1"/>
</dbReference>
<dbReference type="InterPro" id="IPR000152">
    <property type="entry name" value="EGF-type_Asp/Asn_hydroxyl_site"/>
</dbReference>
<dbReference type="GO" id="GO:0005615">
    <property type="term" value="C:extracellular space"/>
    <property type="evidence" value="ECO:0007669"/>
    <property type="project" value="TreeGrafter"/>
</dbReference>
<dbReference type="InterPro" id="IPR051586">
    <property type="entry name" value="PKC-binding_NELL"/>
</dbReference>
<dbReference type="Pfam" id="PF07645">
    <property type="entry name" value="EGF_CA"/>
    <property type="match status" value="2"/>
</dbReference>
<evidence type="ECO:0000256" key="2">
    <source>
        <dbReference type="ARBA" id="ARBA00023157"/>
    </source>
</evidence>
<proteinExistence type="predicted"/>